<evidence type="ECO:0008006" key="6">
    <source>
        <dbReference type="Google" id="ProtNLM"/>
    </source>
</evidence>
<proteinExistence type="predicted"/>
<dbReference type="Pfam" id="PF00753">
    <property type="entry name" value="Lactamase_B"/>
    <property type="match status" value="1"/>
</dbReference>
<dbReference type="Gene3D" id="3.60.15.10">
    <property type="entry name" value="Ribonuclease Z/Hydroxyacylglutathione hydrolase-like"/>
    <property type="match status" value="1"/>
</dbReference>
<feature type="domain" description="Metallo-beta-lactamase" evidence="2">
    <location>
        <begin position="24"/>
        <end position="256"/>
    </location>
</feature>
<dbReference type="Gene3D" id="3.40.50.10890">
    <property type="match status" value="1"/>
</dbReference>
<dbReference type="PANTHER" id="PTHR11203:SF37">
    <property type="entry name" value="INTEGRATOR COMPLEX SUBUNIT 11"/>
    <property type="match status" value="1"/>
</dbReference>
<dbReference type="HOGENOM" id="CLU_009673_5_0_9"/>
<evidence type="ECO:0000259" key="2">
    <source>
        <dbReference type="SMART" id="SM00849"/>
    </source>
</evidence>
<dbReference type="InterPro" id="IPR001279">
    <property type="entry name" value="Metallo-B-lactamas"/>
</dbReference>
<dbReference type="Proteomes" id="UP000013041">
    <property type="component" value="Unassembled WGS sequence"/>
</dbReference>
<name>R0ANZ8_9FIRM</name>
<accession>R0ANZ8</accession>
<dbReference type="EMBL" id="AGYG01000019">
    <property type="protein sequence ID" value="ENZ38118.1"/>
    <property type="molecule type" value="Genomic_DNA"/>
</dbReference>
<dbReference type="GO" id="GO:0004521">
    <property type="term" value="F:RNA endonuclease activity"/>
    <property type="evidence" value="ECO:0007669"/>
    <property type="project" value="TreeGrafter"/>
</dbReference>
<dbReference type="SUPFAM" id="SSF56281">
    <property type="entry name" value="Metallo-hydrolase/oxidoreductase"/>
    <property type="match status" value="1"/>
</dbReference>
<keyword evidence="1" id="KW-0378">Hydrolase</keyword>
<dbReference type="Pfam" id="PF10996">
    <property type="entry name" value="Beta-Casp"/>
    <property type="match status" value="1"/>
</dbReference>
<gene>
    <name evidence="4" type="ORF">HMPREF1097_02703</name>
</gene>
<organism evidence="4 5">
    <name type="scientific">Enterocloster bolteae 90B8</name>
    <dbReference type="NCBI Taxonomy" id="997897"/>
    <lineage>
        <taxon>Bacteria</taxon>
        <taxon>Bacillati</taxon>
        <taxon>Bacillota</taxon>
        <taxon>Clostridia</taxon>
        <taxon>Lachnospirales</taxon>
        <taxon>Lachnospiraceae</taxon>
        <taxon>Enterocloster</taxon>
    </lineage>
</organism>
<dbReference type="GO" id="GO:0016787">
    <property type="term" value="F:hydrolase activity"/>
    <property type="evidence" value="ECO:0007669"/>
    <property type="project" value="UniProtKB-KW"/>
</dbReference>
<dbReference type="AlphaFoldDB" id="R0ANZ8"/>
<dbReference type="SMART" id="SM00849">
    <property type="entry name" value="Lactamase_B"/>
    <property type="match status" value="1"/>
</dbReference>
<reference evidence="4 5" key="1">
    <citation type="submission" date="2013-01" db="EMBL/GenBank/DDBJ databases">
        <title>The Genome Sequence of Clostridium bolteae 90B8.</title>
        <authorList>
            <consortium name="The Broad Institute Genome Sequencing Platform"/>
            <person name="Earl A."/>
            <person name="Ward D."/>
            <person name="Feldgarden M."/>
            <person name="Gevers D."/>
            <person name="Courvalin P."/>
            <person name="Lambert T."/>
            <person name="Walker B."/>
            <person name="Young S.K."/>
            <person name="Zeng Q."/>
            <person name="Gargeya S."/>
            <person name="Fitzgerald M."/>
            <person name="Haas B."/>
            <person name="Abouelleil A."/>
            <person name="Alvarado L."/>
            <person name="Arachchi H.M."/>
            <person name="Berlin A.M."/>
            <person name="Chapman S.B."/>
            <person name="Dewar J."/>
            <person name="Goldberg J."/>
            <person name="Griggs A."/>
            <person name="Gujja S."/>
            <person name="Hansen M."/>
            <person name="Howarth C."/>
            <person name="Imamovic A."/>
            <person name="Larimer J."/>
            <person name="McCowan C."/>
            <person name="Murphy C."/>
            <person name="Neiman D."/>
            <person name="Pearson M."/>
            <person name="Priest M."/>
            <person name="Roberts A."/>
            <person name="Saif S."/>
            <person name="Shea T."/>
            <person name="Sisk P."/>
            <person name="Sykes S."/>
            <person name="Wortman J."/>
            <person name="Nusbaum C."/>
            <person name="Birren B."/>
        </authorList>
    </citation>
    <scope>NUCLEOTIDE SEQUENCE [LARGE SCALE GENOMIC DNA]</scope>
    <source>
        <strain evidence="4 5">90B8</strain>
    </source>
</reference>
<dbReference type="InterPro" id="IPR011108">
    <property type="entry name" value="RMMBL"/>
</dbReference>
<dbReference type="PATRIC" id="fig|997897.5.peg.2859"/>
<sequence length="480" mass="55319">MAIGRLKLKSDGIMFVGNNAEDVTGSMTLIKFANKQILLEAGLYQNNDYLESYKVNTEKFKFKPEEIDYVFVGHCHIDHIGLLPRLVKEGFTGKIIMTYPTSIISKHLLLNCVFILADEARVLSKRYGRDYSPIYSEDDVYNTFKFYTVYNQYDTLFQLDDVVSFQWLKNSHCVGAAQLQLILNDGIKKRKLLYTSDIGALETKNHYVENTEVPTFYNDLIIMESTYGLNTRISKKTREFDVEHLRVAIDTVLERHGTLVLPAFSFSRSQELLTTLFLLFGDDENFTTPIIVDSMLTCDICFDYGQVLQNDYLDLWNRVYNWKNVKYIREKSDSQTCVLDSTPKICISSSGFCTNGRVLSYLDKYLRDINSMICFSGYVGDDESYLSYRIKNGKSHKTININKKPVPNKADCFVMQSFSSHANFNDLLKYGSNLRTNQLILVHGSIESKNCLRKYLKEEISKNNKTYKVTCSERDMIIPL</sequence>
<protein>
    <recommendedName>
        <fullName evidence="6">Metallo-beta-lactamase</fullName>
    </recommendedName>
</protein>
<comment type="caution">
    <text evidence="4">The sequence shown here is derived from an EMBL/GenBank/DDBJ whole genome shotgun (WGS) entry which is preliminary data.</text>
</comment>
<dbReference type="Pfam" id="PF07521">
    <property type="entry name" value="RMMBL"/>
    <property type="match status" value="1"/>
</dbReference>
<dbReference type="PANTHER" id="PTHR11203">
    <property type="entry name" value="CLEAVAGE AND POLYADENYLATION SPECIFICITY FACTOR FAMILY MEMBER"/>
    <property type="match status" value="1"/>
</dbReference>
<dbReference type="CDD" id="cd16295">
    <property type="entry name" value="TTHA0252-CPSF-like_MBL-fold"/>
    <property type="match status" value="1"/>
</dbReference>
<dbReference type="InterPro" id="IPR036866">
    <property type="entry name" value="RibonucZ/Hydroxyglut_hydro"/>
</dbReference>
<dbReference type="SMART" id="SM01027">
    <property type="entry name" value="Beta-Casp"/>
    <property type="match status" value="1"/>
</dbReference>
<evidence type="ECO:0000313" key="5">
    <source>
        <dbReference type="Proteomes" id="UP000013041"/>
    </source>
</evidence>
<evidence type="ECO:0000313" key="4">
    <source>
        <dbReference type="EMBL" id="ENZ38118.1"/>
    </source>
</evidence>
<dbReference type="RefSeq" id="WP_002572410.1">
    <property type="nucleotide sequence ID" value="NZ_KB851154.1"/>
</dbReference>
<feature type="domain" description="Beta-Casp" evidence="3">
    <location>
        <begin position="269"/>
        <end position="383"/>
    </location>
</feature>
<dbReference type="InterPro" id="IPR022712">
    <property type="entry name" value="Beta_Casp"/>
</dbReference>
<evidence type="ECO:0000259" key="3">
    <source>
        <dbReference type="SMART" id="SM01027"/>
    </source>
</evidence>
<evidence type="ECO:0000256" key="1">
    <source>
        <dbReference type="ARBA" id="ARBA00022801"/>
    </source>
</evidence>
<dbReference type="InterPro" id="IPR050698">
    <property type="entry name" value="MBL"/>
</dbReference>